<dbReference type="CDD" id="cd01635">
    <property type="entry name" value="Glycosyltransferase_GTB-type"/>
    <property type="match status" value="1"/>
</dbReference>
<evidence type="ECO:0000256" key="11">
    <source>
        <dbReference type="HAMAP-Rule" id="MF_00392"/>
    </source>
</evidence>
<evidence type="ECO:0000256" key="6">
    <source>
        <dbReference type="ARBA" id="ARBA00022556"/>
    </source>
</evidence>
<evidence type="ECO:0000313" key="12">
    <source>
        <dbReference type="EMBL" id="KAA0874675.1"/>
    </source>
</evidence>
<comment type="pathway">
    <text evidence="11">Bacterial outer membrane biogenesis; LPS lipid A biosynthesis.</text>
</comment>
<evidence type="ECO:0000256" key="4">
    <source>
        <dbReference type="ARBA" id="ARBA00020902"/>
    </source>
</evidence>
<dbReference type="UniPathway" id="UPA00973"/>
<evidence type="ECO:0000256" key="9">
    <source>
        <dbReference type="ARBA" id="ARBA00023098"/>
    </source>
</evidence>
<dbReference type="NCBIfam" id="TIGR00215">
    <property type="entry name" value="lpxB"/>
    <property type="match status" value="1"/>
</dbReference>
<dbReference type="InterPro" id="IPR003835">
    <property type="entry name" value="Glyco_trans_19"/>
</dbReference>
<proteinExistence type="inferred from homology"/>
<protein>
    <recommendedName>
        <fullName evidence="4 11">Lipid-A-disaccharide synthase</fullName>
        <ecNumber evidence="3 11">2.4.1.182</ecNumber>
    </recommendedName>
</protein>
<keyword evidence="13" id="KW-1185">Reference proteome</keyword>
<keyword evidence="5 11" id="KW-0444">Lipid biosynthesis</keyword>
<dbReference type="EMBL" id="SMRS01000005">
    <property type="protein sequence ID" value="KAA0874675.1"/>
    <property type="molecule type" value="Genomic_DNA"/>
</dbReference>
<keyword evidence="8 11" id="KW-0808">Transferase</keyword>
<dbReference type="SUPFAM" id="SSF53756">
    <property type="entry name" value="UDP-Glycosyltransferase/glycogen phosphorylase"/>
    <property type="match status" value="1"/>
</dbReference>
<evidence type="ECO:0000256" key="5">
    <source>
        <dbReference type="ARBA" id="ARBA00022516"/>
    </source>
</evidence>
<keyword evidence="7 11" id="KW-0328">Glycosyltransferase</keyword>
<dbReference type="PANTHER" id="PTHR30372:SF4">
    <property type="entry name" value="LIPID-A-DISACCHARIDE SYNTHASE, MITOCHONDRIAL-RELATED"/>
    <property type="match status" value="1"/>
</dbReference>
<comment type="similarity">
    <text evidence="2 11">Belongs to the LpxB family.</text>
</comment>
<dbReference type="OrthoDB" id="9801642at2"/>
<comment type="caution">
    <text evidence="12">The sequence shown here is derived from an EMBL/GenBank/DDBJ whole genome shotgun (WGS) entry which is preliminary data.</text>
</comment>
<dbReference type="GO" id="GO:0009245">
    <property type="term" value="P:lipid A biosynthetic process"/>
    <property type="evidence" value="ECO:0007669"/>
    <property type="project" value="UniProtKB-UniRule"/>
</dbReference>
<evidence type="ECO:0000256" key="8">
    <source>
        <dbReference type="ARBA" id="ARBA00022679"/>
    </source>
</evidence>
<dbReference type="RefSeq" id="WP_149390856.1">
    <property type="nucleotide sequence ID" value="NZ_SMRS01000005.1"/>
</dbReference>
<dbReference type="PANTHER" id="PTHR30372">
    <property type="entry name" value="LIPID-A-DISACCHARIDE SYNTHASE"/>
    <property type="match status" value="1"/>
</dbReference>
<comment type="function">
    <text evidence="1 11">Condensation of UDP-2,3-diacylglucosamine and 2,3-diacylglucosamine-1-phosphate to form lipid A disaccharide, a precursor of lipid A, a phosphorylated glycolipid that anchors the lipopolysaccharide to the outer membrane of the cell.</text>
</comment>
<gene>
    <name evidence="11" type="primary">lpxB</name>
    <name evidence="12" type="ORF">E1H14_07540</name>
</gene>
<keyword evidence="6 11" id="KW-0441">Lipid A biosynthesis</keyword>
<evidence type="ECO:0000256" key="2">
    <source>
        <dbReference type="ARBA" id="ARBA00007868"/>
    </source>
</evidence>
<reference evidence="12 13" key="1">
    <citation type="submission" date="2019-03" db="EMBL/GenBank/DDBJ databases">
        <title>Nitrincola sp. nov. isolated from an Indian soda lake.</title>
        <authorList>
            <person name="Joshi A."/>
            <person name="Thite S.V."/>
            <person name="Joseph N."/>
            <person name="Dhotre D."/>
            <person name="Moorthy M."/>
            <person name="Shouche Y.S."/>
        </authorList>
    </citation>
    <scope>NUCLEOTIDE SEQUENCE [LARGE SCALE GENOMIC DNA]</scope>
    <source>
        <strain evidence="12 13">MEB193</strain>
    </source>
</reference>
<evidence type="ECO:0000256" key="3">
    <source>
        <dbReference type="ARBA" id="ARBA00012687"/>
    </source>
</evidence>
<keyword evidence="9 11" id="KW-0443">Lipid metabolism</keyword>
<evidence type="ECO:0000256" key="10">
    <source>
        <dbReference type="ARBA" id="ARBA00048975"/>
    </source>
</evidence>
<dbReference type="Pfam" id="PF02684">
    <property type="entry name" value="LpxB"/>
    <property type="match status" value="1"/>
</dbReference>
<name>A0A5A9W3H2_9GAMM</name>
<dbReference type="EC" id="2.4.1.182" evidence="3 11"/>
<sequence>MRIALVAGEASGDILGASLLQALKSRLPQVEFEGIGGELMQAEGLESLYPLERLSVMGLVEVLGRLPELIRLRKRLVRDWRANPPDLFIGIDAPDFTLDLEKSLRAVGIPTVHYVSPSVWAWRSGRVKSIRQGTDLMLTLFPFEAEFYRRHQQPVAFVGHPLADEMPLSPDLQAQRQWLNLPPAAKVLALLPGSRAGEVRQLARIFLQTARLLYAEDPTLIFVMPAANPLRYQELETLIREDFAELPVRLYLKQSREIMMASDSILIASGTATLEAMMSKKPMVVAYRLAPMTYAILSRLVKSPWISLPNLLAQARLVPEVLQNEVTPERLAAELKPGLQDAEYCAHLSERFTELHQSLRRGASARAAEAILDLLRAKGVLTSLEEPALEEQNACNGA</sequence>
<dbReference type="Proteomes" id="UP000325302">
    <property type="component" value="Unassembled WGS sequence"/>
</dbReference>
<dbReference type="GO" id="GO:0008915">
    <property type="term" value="F:lipid-A-disaccharide synthase activity"/>
    <property type="evidence" value="ECO:0007669"/>
    <property type="project" value="UniProtKB-UniRule"/>
</dbReference>
<dbReference type="AlphaFoldDB" id="A0A5A9W3H2"/>
<organism evidence="12 13">
    <name type="scientific">Nitrincola tapanii</name>
    <dbReference type="NCBI Taxonomy" id="1708751"/>
    <lineage>
        <taxon>Bacteria</taxon>
        <taxon>Pseudomonadati</taxon>
        <taxon>Pseudomonadota</taxon>
        <taxon>Gammaproteobacteria</taxon>
        <taxon>Oceanospirillales</taxon>
        <taxon>Oceanospirillaceae</taxon>
        <taxon>Nitrincola</taxon>
    </lineage>
</organism>
<evidence type="ECO:0000256" key="1">
    <source>
        <dbReference type="ARBA" id="ARBA00002056"/>
    </source>
</evidence>
<comment type="catalytic activity">
    <reaction evidence="10 11">
        <text>a lipid X + a UDP-2-N,3-O-bis[(3R)-3-hydroxyacyl]-alpha-D-glucosamine = a lipid A disaccharide + UDP + H(+)</text>
        <dbReference type="Rhea" id="RHEA:67828"/>
        <dbReference type="ChEBI" id="CHEBI:15378"/>
        <dbReference type="ChEBI" id="CHEBI:58223"/>
        <dbReference type="ChEBI" id="CHEBI:137748"/>
        <dbReference type="ChEBI" id="CHEBI:176338"/>
        <dbReference type="ChEBI" id="CHEBI:176343"/>
        <dbReference type="EC" id="2.4.1.182"/>
    </reaction>
</comment>
<dbReference type="HAMAP" id="MF_00392">
    <property type="entry name" value="LpxB"/>
    <property type="match status" value="1"/>
</dbReference>
<accession>A0A5A9W3H2</accession>
<dbReference type="GO" id="GO:0016020">
    <property type="term" value="C:membrane"/>
    <property type="evidence" value="ECO:0007669"/>
    <property type="project" value="GOC"/>
</dbReference>
<evidence type="ECO:0000256" key="7">
    <source>
        <dbReference type="ARBA" id="ARBA00022676"/>
    </source>
</evidence>
<evidence type="ECO:0000313" key="13">
    <source>
        <dbReference type="Proteomes" id="UP000325302"/>
    </source>
</evidence>
<dbReference type="GO" id="GO:0005543">
    <property type="term" value="F:phospholipid binding"/>
    <property type="evidence" value="ECO:0007669"/>
    <property type="project" value="TreeGrafter"/>
</dbReference>